<dbReference type="InterPro" id="IPR013655">
    <property type="entry name" value="PAS_fold_3"/>
</dbReference>
<reference evidence="4 5" key="1">
    <citation type="submission" date="2019-07" db="EMBL/GenBank/DDBJ databases">
        <title>Full genome sequence of Devosia sp. Gsoil 520.</title>
        <authorList>
            <person name="Im W.-T."/>
        </authorList>
    </citation>
    <scope>NUCLEOTIDE SEQUENCE [LARGE SCALE GENOMIC DNA]</scope>
    <source>
        <strain evidence="4 5">Gsoil 520</strain>
    </source>
</reference>
<dbReference type="CDD" id="cd00130">
    <property type="entry name" value="PAS"/>
    <property type="match status" value="2"/>
</dbReference>
<dbReference type="PANTHER" id="PTHR24422">
    <property type="entry name" value="CHEMOTAXIS PROTEIN METHYLTRANSFERASE"/>
    <property type="match status" value="1"/>
</dbReference>
<feature type="domain" description="PAC" evidence="3">
    <location>
        <begin position="203"/>
        <end position="255"/>
    </location>
</feature>
<evidence type="ECO:0000259" key="2">
    <source>
        <dbReference type="PROSITE" id="PS50112"/>
    </source>
</evidence>
<feature type="compositionally biased region" description="Basic and acidic residues" evidence="1">
    <location>
        <begin position="343"/>
        <end position="353"/>
    </location>
</feature>
<organism evidence="4 5">
    <name type="scientific">Devosia ginsengisoli</name>
    <dbReference type="NCBI Taxonomy" id="400770"/>
    <lineage>
        <taxon>Bacteria</taxon>
        <taxon>Pseudomonadati</taxon>
        <taxon>Pseudomonadota</taxon>
        <taxon>Alphaproteobacteria</taxon>
        <taxon>Hyphomicrobiales</taxon>
        <taxon>Devosiaceae</taxon>
        <taxon>Devosia</taxon>
    </lineage>
</organism>
<dbReference type="KEGG" id="dea:FPZ08_14255"/>
<dbReference type="InterPro" id="IPR001610">
    <property type="entry name" value="PAC"/>
</dbReference>
<name>A0A5B8M0S6_9HYPH</name>
<gene>
    <name evidence="4" type="ORF">FPZ08_14255</name>
</gene>
<dbReference type="InterPro" id="IPR000014">
    <property type="entry name" value="PAS"/>
</dbReference>
<dbReference type="AlphaFoldDB" id="A0A5B8M0S6"/>
<sequence length="369" mass="40917">MFAQSSSDERARVDAIMRSQAVIEFNLDGSIISANENFLAALGYRLEEIVGKHHRMFVDPVEAQSPAYSQFWADLAAGEFQAAVYRRIAKGGRDVWIQASYNPVLDKRGKPVKIIKFATDITAQKNQAADHEAQMAAISRAQAMIEFDLDGIVQRANENFLATLGYRMDEIAGKHHRMFCDPAYTGGADYARFWERLRAGEYIAAEFQRFGKGGKEVWIQASYNPILDARGKPVKVIKFATDITERKRAEGIIGELTASLAKMAEGDLTGRIDTQFTGHYERRAAGLQPVAEPVVRYRQRAAENVTITEDGDQRNPFGRQRSVRAHDQTGSNHRGDVGLGRAVVDRGAGKRDPSGNGQPEGKGRVGQRD</sequence>
<dbReference type="PROSITE" id="PS50113">
    <property type="entry name" value="PAC"/>
    <property type="match status" value="2"/>
</dbReference>
<dbReference type="Proteomes" id="UP000315364">
    <property type="component" value="Chromosome"/>
</dbReference>
<dbReference type="InterPro" id="IPR000700">
    <property type="entry name" value="PAS-assoc_C"/>
</dbReference>
<dbReference type="SUPFAM" id="SSF55785">
    <property type="entry name" value="PYP-like sensor domain (PAS domain)"/>
    <property type="match status" value="2"/>
</dbReference>
<feature type="domain" description="PAS" evidence="2">
    <location>
        <begin position="144"/>
        <end position="174"/>
    </location>
</feature>
<feature type="region of interest" description="Disordered" evidence="1">
    <location>
        <begin position="308"/>
        <end position="369"/>
    </location>
</feature>
<dbReference type="PANTHER" id="PTHR24422:SF10">
    <property type="entry name" value="CHEMOTAXIS PROTEIN METHYLTRANSFERASE 2"/>
    <property type="match status" value="1"/>
</dbReference>
<evidence type="ECO:0000259" key="3">
    <source>
        <dbReference type="PROSITE" id="PS50113"/>
    </source>
</evidence>
<dbReference type="Pfam" id="PF08448">
    <property type="entry name" value="PAS_4"/>
    <property type="match status" value="1"/>
</dbReference>
<protein>
    <submittedName>
        <fullName evidence="4">PAS domain S-box protein</fullName>
    </submittedName>
</protein>
<feature type="domain" description="PAS" evidence="2">
    <location>
        <begin position="9"/>
        <end position="60"/>
    </location>
</feature>
<feature type="domain" description="PAC" evidence="3">
    <location>
        <begin position="78"/>
        <end position="133"/>
    </location>
</feature>
<keyword evidence="5" id="KW-1185">Reference proteome</keyword>
<accession>A0A5B8M0S6</accession>
<dbReference type="EMBL" id="CP042304">
    <property type="protein sequence ID" value="QDZ13312.1"/>
    <property type="molecule type" value="Genomic_DNA"/>
</dbReference>
<dbReference type="NCBIfam" id="TIGR00229">
    <property type="entry name" value="sensory_box"/>
    <property type="match status" value="2"/>
</dbReference>
<dbReference type="SMART" id="SM00086">
    <property type="entry name" value="PAC"/>
    <property type="match status" value="2"/>
</dbReference>
<dbReference type="InterPro" id="IPR013656">
    <property type="entry name" value="PAS_4"/>
</dbReference>
<dbReference type="OrthoDB" id="8320983at2"/>
<evidence type="ECO:0000313" key="4">
    <source>
        <dbReference type="EMBL" id="QDZ13312.1"/>
    </source>
</evidence>
<proteinExistence type="predicted"/>
<evidence type="ECO:0000256" key="1">
    <source>
        <dbReference type="SAM" id="MobiDB-lite"/>
    </source>
</evidence>
<dbReference type="PROSITE" id="PS50112">
    <property type="entry name" value="PAS"/>
    <property type="match status" value="2"/>
</dbReference>
<evidence type="ECO:0000313" key="5">
    <source>
        <dbReference type="Proteomes" id="UP000315364"/>
    </source>
</evidence>
<dbReference type="InterPro" id="IPR050903">
    <property type="entry name" value="Bact_Chemotaxis_MeTrfase"/>
</dbReference>
<dbReference type="Gene3D" id="3.30.450.20">
    <property type="entry name" value="PAS domain"/>
    <property type="match status" value="2"/>
</dbReference>
<dbReference type="Pfam" id="PF08447">
    <property type="entry name" value="PAS_3"/>
    <property type="match status" value="1"/>
</dbReference>
<dbReference type="InterPro" id="IPR035965">
    <property type="entry name" value="PAS-like_dom_sf"/>
</dbReference>